<comment type="caution">
    <text evidence="1">The sequence shown here is derived from an EMBL/GenBank/DDBJ whole genome shotgun (WGS) entry which is preliminary data.</text>
</comment>
<sequence length="72" mass="7660">MGTETFDILVRGELGPMITDELVGFEVVASGPGSTRLRGEVPDQARLMGLLDLLRGLNVEIEAVTHVPDPTG</sequence>
<evidence type="ECO:0000313" key="1">
    <source>
        <dbReference type="EMBL" id="GAA1828333.1"/>
    </source>
</evidence>
<gene>
    <name evidence="1" type="ORF">GCM10009750_09880</name>
</gene>
<keyword evidence="2" id="KW-1185">Reference proteome</keyword>
<dbReference type="EMBL" id="BAAANK010000002">
    <property type="protein sequence ID" value="GAA1828333.1"/>
    <property type="molecule type" value="Genomic_DNA"/>
</dbReference>
<organism evidence="1 2">
    <name type="scientific">Agromyces salentinus</name>
    <dbReference type="NCBI Taxonomy" id="269421"/>
    <lineage>
        <taxon>Bacteria</taxon>
        <taxon>Bacillati</taxon>
        <taxon>Actinomycetota</taxon>
        <taxon>Actinomycetes</taxon>
        <taxon>Micrococcales</taxon>
        <taxon>Microbacteriaceae</taxon>
        <taxon>Agromyces</taxon>
    </lineage>
</organism>
<name>A0ABN2MJ64_9MICO</name>
<accession>A0ABN2MJ64</accession>
<reference evidence="1 2" key="1">
    <citation type="journal article" date="2019" name="Int. J. Syst. Evol. Microbiol.">
        <title>The Global Catalogue of Microorganisms (GCM) 10K type strain sequencing project: providing services to taxonomists for standard genome sequencing and annotation.</title>
        <authorList>
            <consortium name="The Broad Institute Genomics Platform"/>
            <consortium name="The Broad Institute Genome Sequencing Center for Infectious Disease"/>
            <person name="Wu L."/>
            <person name="Ma J."/>
        </authorList>
    </citation>
    <scope>NUCLEOTIDE SEQUENCE [LARGE SCALE GENOMIC DNA]</scope>
    <source>
        <strain evidence="1 2">JCM 14323</strain>
    </source>
</reference>
<evidence type="ECO:0000313" key="2">
    <source>
        <dbReference type="Proteomes" id="UP001501746"/>
    </source>
</evidence>
<dbReference type="RefSeq" id="WP_157427089.1">
    <property type="nucleotide sequence ID" value="NZ_BAAANK010000002.1"/>
</dbReference>
<protein>
    <submittedName>
        <fullName evidence="1">Uncharacterized protein</fullName>
    </submittedName>
</protein>
<dbReference type="Proteomes" id="UP001501746">
    <property type="component" value="Unassembled WGS sequence"/>
</dbReference>
<proteinExistence type="predicted"/>